<dbReference type="SUPFAM" id="SSF52540">
    <property type="entry name" value="P-loop containing nucleoside triphosphate hydrolases"/>
    <property type="match status" value="1"/>
</dbReference>
<keyword evidence="4" id="KW-0505">Motor protein</keyword>
<dbReference type="EMBL" id="GL376635">
    <property type="status" value="NOT_ANNOTATED_CDS"/>
    <property type="molecule type" value="Genomic_DNA"/>
</dbReference>
<dbReference type="SMART" id="SM00129">
    <property type="entry name" value="KISc"/>
    <property type="match status" value="1"/>
</dbReference>
<dbReference type="PANTHER" id="PTHR47968:SF75">
    <property type="entry name" value="CENTROMERE-ASSOCIATED PROTEIN E"/>
    <property type="match status" value="1"/>
</dbReference>
<dbReference type="EnsemblProtists" id="PYU1_T006724">
    <property type="protein sequence ID" value="PYU1_T006724"/>
    <property type="gene ID" value="PYU1_G006712"/>
</dbReference>
<protein>
    <recommendedName>
        <fullName evidence="6">Kinesin motor domain-containing protein</fullName>
    </recommendedName>
</protein>
<reference evidence="8" key="2">
    <citation type="submission" date="2010-04" db="EMBL/GenBank/DDBJ databases">
        <authorList>
            <person name="Buell R."/>
            <person name="Hamilton J."/>
            <person name="Hostetler J."/>
        </authorList>
    </citation>
    <scope>NUCLEOTIDE SEQUENCE [LARGE SCALE GENOMIC DNA]</scope>
    <source>
        <strain evidence="8">DAOM:BR144</strain>
    </source>
</reference>
<evidence type="ECO:0000256" key="3">
    <source>
        <dbReference type="ARBA" id="ARBA00023054"/>
    </source>
</evidence>
<dbReference type="Proteomes" id="UP000019132">
    <property type="component" value="Unassembled WGS sequence"/>
</dbReference>
<evidence type="ECO:0000256" key="4">
    <source>
        <dbReference type="ARBA" id="ARBA00023175"/>
    </source>
</evidence>
<dbReference type="GO" id="GO:0003777">
    <property type="term" value="F:microtubule motor activity"/>
    <property type="evidence" value="ECO:0007669"/>
    <property type="project" value="InterPro"/>
</dbReference>
<keyword evidence="1" id="KW-0547">Nucleotide-binding</keyword>
<evidence type="ECO:0000256" key="5">
    <source>
        <dbReference type="PROSITE-ProRule" id="PRU00283"/>
    </source>
</evidence>
<proteinExistence type="inferred from homology"/>
<keyword evidence="8" id="KW-1185">Reference proteome</keyword>
<reference evidence="7" key="3">
    <citation type="submission" date="2015-02" db="UniProtKB">
        <authorList>
            <consortium name="EnsemblProtists"/>
        </authorList>
    </citation>
    <scope>IDENTIFICATION</scope>
    <source>
        <strain evidence="7">DAOM BR144</strain>
    </source>
</reference>
<dbReference type="GO" id="GO:0008017">
    <property type="term" value="F:microtubule binding"/>
    <property type="evidence" value="ECO:0007669"/>
    <property type="project" value="InterPro"/>
</dbReference>
<dbReference type="PROSITE" id="PS50067">
    <property type="entry name" value="KINESIN_MOTOR_2"/>
    <property type="match status" value="1"/>
</dbReference>
<dbReference type="InterPro" id="IPR001752">
    <property type="entry name" value="Kinesin_motor_dom"/>
</dbReference>
<organism evidence="7 8">
    <name type="scientific">Globisporangium ultimum (strain ATCC 200006 / CBS 805.95 / DAOM BR144)</name>
    <name type="common">Pythium ultimum</name>
    <dbReference type="NCBI Taxonomy" id="431595"/>
    <lineage>
        <taxon>Eukaryota</taxon>
        <taxon>Sar</taxon>
        <taxon>Stramenopiles</taxon>
        <taxon>Oomycota</taxon>
        <taxon>Peronosporomycetes</taxon>
        <taxon>Pythiales</taxon>
        <taxon>Pythiaceae</taxon>
        <taxon>Globisporangium</taxon>
    </lineage>
</organism>
<dbReference type="AlphaFoldDB" id="K3WP32"/>
<accession>K3WP32</accession>
<sequence>MEHVLSLVEVGNQHRHMATTESNDQSSRSHVIFRMVIESQHKRSRDRNLNAPARSATLNLIDLAGSESVRLANTTGQHLEEGKYINRSLLTLGHIIWKLSRERHHSSNSKHSSSRSQNNHLPYRNSKLTRILQPSLGGQAQIAVICTVAPSVECLAETHNTLKFASRARRLRNRASVNETTGDIVRGFES</sequence>
<evidence type="ECO:0000313" key="7">
    <source>
        <dbReference type="EnsemblProtists" id="PYU1_T006724"/>
    </source>
</evidence>
<dbReference type="Gene3D" id="3.40.850.10">
    <property type="entry name" value="Kinesin motor domain"/>
    <property type="match status" value="1"/>
</dbReference>
<keyword evidence="3" id="KW-0175">Coiled coil</keyword>
<dbReference type="InterPro" id="IPR036961">
    <property type="entry name" value="Kinesin_motor_dom_sf"/>
</dbReference>
<dbReference type="GO" id="GO:0005524">
    <property type="term" value="F:ATP binding"/>
    <property type="evidence" value="ECO:0007669"/>
    <property type="project" value="UniProtKB-KW"/>
</dbReference>
<dbReference type="PRINTS" id="PR00380">
    <property type="entry name" value="KINESINHEAVY"/>
</dbReference>
<dbReference type="InterPro" id="IPR019821">
    <property type="entry name" value="Kinesin_motor_CS"/>
</dbReference>
<reference evidence="8" key="1">
    <citation type="journal article" date="2010" name="Genome Biol.">
        <title>Genome sequence of the necrotrophic plant pathogen Pythium ultimum reveals original pathogenicity mechanisms and effector repertoire.</title>
        <authorList>
            <person name="Levesque C.A."/>
            <person name="Brouwer H."/>
            <person name="Cano L."/>
            <person name="Hamilton J.P."/>
            <person name="Holt C."/>
            <person name="Huitema E."/>
            <person name="Raffaele S."/>
            <person name="Robideau G.P."/>
            <person name="Thines M."/>
            <person name="Win J."/>
            <person name="Zerillo M.M."/>
            <person name="Beakes G.W."/>
            <person name="Boore J.L."/>
            <person name="Busam D."/>
            <person name="Dumas B."/>
            <person name="Ferriera S."/>
            <person name="Fuerstenberg S.I."/>
            <person name="Gachon C.M."/>
            <person name="Gaulin E."/>
            <person name="Govers F."/>
            <person name="Grenville-Briggs L."/>
            <person name="Horner N."/>
            <person name="Hostetler J."/>
            <person name="Jiang R.H."/>
            <person name="Johnson J."/>
            <person name="Krajaejun T."/>
            <person name="Lin H."/>
            <person name="Meijer H.J."/>
            <person name="Moore B."/>
            <person name="Morris P."/>
            <person name="Phuntmart V."/>
            <person name="Puiu D."/>
            <person name="Shetty J."/>
            <person name="Stajich J.E."/>
            <person name="Tripathy S."/>
            <person name="Wawra S."/>
            <person name="van West P."/>
            <person name="Whitty B.R."/>
            <person name="Coutinho P.M."/>
            <person name="Henrissat B."/>
            <person name="Martin F."/>
            <person name="Thomas P.D."/>
            <person name="Tyler B.M."/>
            <person name="De Vries R.P."/>
            <person name="Kamoun S."/>
            <person name="Yandell M."/>
            <person name="Tisserat N."/>
            <person name="Buell C.R."/>
        </authorList>
    </citation>
    <scope>NUCLEOTIDE SEQUENCE</scope>
    <source>
        <strain evidence="8">DAOM:BR144</strain>
    </source>
</reference>
<name>K3WP32_GLOUD</name>
<feature type="domain" description="Kinesin motor" evidence="6">
    <location>
        <begin position="1"/>
        <end position="171"/>
    </location>
</feature>
<dbReference type="HOGENOM" id="CLU_001485_31_0_1"/>
<dbReference type="PROSITE" id="PS00411">
    <property type="entry name" value="KINESIN_MOTOR_1"/>
    <property type="match status" value="1"/>
</dbReference>
<evidence type="ECO:0000256" key="1">
    <source>
        <dbReference type="ARBA" id="ARBA00022741"/>
    </source>
</evidence>
<evidence type="ECO:0000259" key="6">
    <source>
        <dbReference type="PROSITE" id="PS50067"/>
    </source>
</evidence>
<comment type="similarity">
    <text evidence="5">Belongs to the TRAFAC class myosin-kinesin ATPase superfamily. Kinesin family.</text>
</comment>
<evidence type="ECO:0000256" key="2">
    <source>
        <dbReference type="ARBA" id="ARBA00022840"/>
    </source>
</evidence>
<dbReference type="InterPro" id="IPR027417">
    <property type="entry name" value="P-loop_NTPase"/>
</dbReference>
<dbReference type="PANTHER" id="PTHR47968">
    <property type="entry name" value="CENTROMERE PROTEIN E"/>
    <property type="match status" value="1"/>
</dbReference>
<dbReference type="GO" id="GO:0007018">
    <property type="term" value="P:microtubule-based movement"/>
    <property type="evidence" value="ECO:0007669"/>
    <property type="project" value="InterPro"/>
</dbReference>
<evidence type="ECO:0000313" key="8">
    <source>
        <dbReference type="Proteomes" id="UP000019132"/>
    </source>
</evidence>
<dbReference type="InterPro" id="IPR027640">
    <property type="entry name" value="Kinesin-like_fam"/>
</dbReference>
<dbReference type="VEuPathDB" id="FungiDB:PYU1_G006712"/>
<dbReference type="Pfam" id="PF00225">
    <property type="entry name" value="Kinesin"/>
    <property type="match status" value="1"/>
</dbReference>
<keyword evidence="2" id="KW-0067">ATP-binding</keyword>
<comment type="caution">
    <text evidence="5">Lacks conserved residue(s) required for the propagation of feature annotation.</text>
</comment>